<organism evidence="1 2">
    <name type="scientific">Madurella fahalii</name>
    <dbReference type="NCBI Taxonomy" id="1157608"/>
    <lineage>
        <taxon>Eukaryota</taxon>
        <taxon>Fungi</taxon>
        <taxon>Dikarya</taxon>
        <taxon>Ascomycota</taxon>
        <taxon>Pezizomycotina</taxon>
        <taxon>Sordariomycetes</taxon>
        <taxon>Sordariomycetidae</taxon>
        <taxon>Sordariales</taxon>
        <taxon>Sordariales incertae sedis</taxon>
        <taxon>Madurella</taxon>
    </lineage>
</organism>
<dbReference type="EMBL" id="BAAFSV010000001">
    <property type="protein sequence ID" value="GAB1311662.1"/>
    <property type="molecule type" value="Genomic_DNA"/>
</dbReference>
<accession>A0ABQ0G1M5</accession>
<evidence type="ECO:0000313" key="1">
    <source>
        <dbReference type="EMBL" id="GAB1311662.1"/>
    </source>
</evidence>
<dbReference type="Proteomes" id="UP001628179">
    <property type="component" value="Unassembled WGS sequence"/>
</dbReference>
<keyword evidence="2" id="KW-1185">Reference proteome</keyword>
<proteinExistence type="predicted"/>
<comment type="caution">
    <text evidence="1">The sequence shown here is derived from an EMBL/GenBank/DDBJ whole genome shotgun (WGS) entry which is preliminary data.</text>
</comment>
<gene>
    <name evidence="1" type="ORF">MFIFM68171_01872</name>
</gene>
<dbReference type="GeneID" id="98172617"/>
<dbReference type="RefSeq" id="XP_070913395.1">
    <property type="nucleotide sequence ID" value="XM_071057294.1"/>
</dbReference>
<reference evidence="1 2" key="1">
    <citation type="submission" date="2024-09" db="EMBL/GenBank/DDBJ databases">
        <title>Itraconazole resistance in Madurella fahalii resulting from another homologue of gene encoding cytochrome P450 14-alpha sterol demethylase (CYP51).</title>
        <authorList>
            <person name="Yoshioka I."/>
            <person name="Fahal A.H."/>
            <person name="Kaneko S."/>
            <person name="Yaguchi T."/>
        </authorList>
    </citation>
    <scope>NUCLEOTIDE SEQUENCE [LARGE SCALE GENOMIC DNA]</scope>
    <source>
        <strain evidence="1 2">IFM 68171</strain>
    </source>
</reference>
<protein>
    <submittedName>
        <fullName evidence="1">Uncharacterized protein</fullName>
    </submittedName>
</protein>
<sequence>MNVGDIARSGQYEAIKFWTLPAEDRERKITWKSASPFIDAGITIGGERLPHEELRKEGGSAIVPAGKEVFVLQMEVKFE</sequence>
<evidence type="ECO:0000313" key="2">
    <source>
        <dbReference type="Proteomes" id="UP001628179"/>
    </source>
</evidence>
<name>A0ABQ0G1M5_9PEZI</name>